<dbReference type="EMBL" id="RSCD01000008">
    <property type="protein sequence ID" value="RSH91317.1"/>
    <property type="molecule type" value="Genomic_DNA"/>
</dbReference>
<feature type="compositionally biased region" description="Low complexity" evidence="1">
    <location>
        <begin position="447"/>
        <end position="463"/>
    </location>
</feature>
<feature type="compositionally biased region" description="Low complexity" evidence="1">
    <location>
        <begin position="145"/>
        <end position="164"/>
    </location>
</feature>
<organism evidence="2 3">
    <name type="scientific">Saitozyma podzolica</name>
    <dbReference type="NCBI Taxonomy" id="1890683"/>
    <lineage>
        <taxon>Eukaryota</taxon>
        <taxon>Fungi</taxon>
        <taxon>Dikarya</taxon>
        <taxon>Basidiomycota</taxon>
        <taxon>Agaricomycotina</taxon>
        <taxon>Tremellomycetes</taxon>
        <taxon>Tremellales</taxon>
        <taxon>Trimorphomycetaceae</taxon>
        <taxon>Saitozyma</taxon>
    </lineage>
</organism>
<dbReference type="AlphaFoldDB" id="A0A427YJR7"/>
<sequence>MPRRPRVKDVVLHLPPPTSSSSSSAASSSKPSLPGPSTSTQSQATRPGEMYHPGYGGGSGGGGTAQPQAPSLDTLLMVYHTALSRGEYFDLESFLTPQLRAEWLARSSPYLHPAYYVPQTHLPPQPLPQPQYHPPPAPSQIRIAAPANTTPPHTSTSASSQPQHYPNISLYPVASAPPSTPAVGSIPSLKRSWSAAESPGPGTPETDFAGDFASPAPSESPGASTPGGSHKRGKSSSLLHSHWKHRKRVLDAAKSEWGGDFGADMEPLSGIGGVVSGTATPVPPATPTTAQEKGHGGRKKEEEVDRDSVQEGASYWNHLLIQARKARGPQWDYNTQQHQVDRQSKAYYTHMSKPNTRAESPAKQEAQAEASALSKVSLAPPMGISDSTSKARIATTANGGIAIPAAPGLPAEVLASTSTPDATPTAGLEGNGSHARNSIPNGDAHARPSSSGGRPTSSSGRSSMLQQVPPRRESLPNGSPQRVPAHLPHLQTGQSFSPSPTVSAAPAPTPPASTTAPQAQSRQSFSGAGQMPNFPLSPAQLQGYMGAGGMSPAAGGVSPAMLLAQQNQLFTQAQVQSQHRGSASSQGQSPGQQGQQGSQGGGLSMSPSGTINLASMSGNHGGLGGMGVGVGGMYAGMNFGTNGLPMSAGGGSLNPLGQHGQGQGPMLSGAAAGPMLGGGATWDFNS</sequence>
<comment type="caution">
    <text evidence="2">The sequence shown here is derived from an EMBL/GenBank/DDBJ whole genome shotgun (WGS) entry which is preliminary data.</text>
</comment>
<feature type="compositionally biased region" description="Gly residues" evidence="1">
    <location>
        <begin position="54"/>
        <end position="64"/>
    </location>
</feature>
<dbReference type="Proteomes" id="UP000279259">
    <property type="component" value="Unassembled WGS sequence"/>
</dbReference>
<feature type="region of interest" description="Disordered" evidence="1">
    <location>
        <begin position="572"/>
        <end position="616"/>
    </location>
</feature>
<feature type="compositionally biased region" description="Low complexity" evidence="1">
    <location>
        <begin position="213"/>
        <end position="228"/>
    </location>
</feature>
<feature type="compositionally biased region" description="Low complexity" evidence="1">
    <location>
        <begin position="172"/>
        <end position="183"/>
    </location>
</feature>
<name>A0A427YJR7_9TREE</name>
<feature type="compositionally biased region" description="Low complexity" evidence="1">
    <location>
        <begin position="414"/>
        <end position="426"/>
    </location>
</feature>
<accession>A0A427YJR7</accession>
<gene>
    <name evidence="2" type="ORF">EHS25_009616</name>
</gene>
<feature type="region of interest" description="Disordered" evidence="1">
    <location>
        <begin position="414"/>
        <end position="537"/>
    </location>
</feature>
<reference evidence="2 3" key="1">
    <citation type="submission" date="2018-11" db="EMBL/GenBank/DDBJ databases">
        <title>Genome sequence of Saitozyma podzolica DSM 27192.</title>
        <authorList>
            <person name="Aliyu H."/>
            <person name="Gorte O."/>
            <person name="Ochsenreither K."/>
        </authorList>
    </citation>
    <scope>NUCLEOTIDE SEQUENCE [LARGE SCALE GENOMIC DNA]</scope>
    <source>
        <strain evidence="2 3">DSM 27192</strain>
    </source>
</reference>
<feature type="region of interest" description="Disordered" evidence="1">
    <location>
        <begin position="276"/>
        <end position="306"/>
    </location>
</feature>
<dbReference type="OrthoDB" id="5550090at2759"/>
<keyword evidence="3" id="KW-1185">Reference proteome</keyword>
<evidence type="ECO:0000313" key="2">
    <source>
        <dbReference type="EMBL" id="RSH91317.1"/>
    </source>
</evidence>
<feature type="compositionally biased region" description="Low complexity" evidence="1">
    <location>
        <begin position="581"/>
        <end position="596"/>
    </location>
</feature>
<feature type="region of interest" description="Disordered" evidence="1">
    <location>
        <begin position="145"/>
        <end position="242"/>
    </location>
</feature>
<dbReference type="STRING" id="1890683.A0A427YJR7"/>
<evidence type="ECO:0000313" key="3">
    <source>
        <dbReference type="Proteomes" id="UP000279259"/>
    </source>
</evidence>
<feature type="compositionally biased region" description="Low complexity" evidence="1">
    <location>
        <begin position="19"/>
        <end position="39"/>
    </location>
</feature>
<proteinExistence type="predicted"/>
<feature type="region of interest" description="Disordered" evidence="1">
    <location>
        <begin position="1"/>
        <end position="68"/>
    </location>
</feature>
<evidence type="ECO:0000256" key="1">
    <source>
        <dbReference type="SAM" id="MobiDB-lite"/>
    </source>
</evidence>
<feature type="compositionally biased region" description="Low complexity" evidence="1">
    <location>
        <begin position="497"/>
        <end position="521"/>
    </location>
</feature>
<feature type="compositionally biased region" description="Basic and acidic residues" evidence="1">
    <location>
        <begin position="292"/>
        <end position="306"/>
    </location>
</feature>
<protein>
    <submittedName>
        <fullName evidence="2">Uncharacterized protein</fullName>
    </submittedName>
</protein>